<dbReference type="Proteomes" id="UP000281547">
    <property type="component" value="Unassembled WGS sequence"/>
</dbReference>
<comment type="caution">
    <text evidence="3">The sequence shown here is derived from an EMBL/GenBank/DDBJ whole genome shotgun (WGS) entry which is preliminary data.</text>
</comment>
<dbReference type="OrthoDB" id="7060229at2"/>
<proteinExistence type="predicted"/>
<dbReference type="InterPro" id="IPR001789">
    <property type="entry name" value="Sig_transdc_resp-reg_receiver"/>
</dbReference>
<evidence type="ECO:0000259" key="2">
    <source>
        <dbReference type="PROSITE" id="PS50110"/>
    </source>
</evidence>
<reference evidence="3 4" key="1">
    <citation type="journal article" date="2016" name="Int. J. Syst. Evol. Microbiol.">
        <title>Arsenicitalea aurantiaca gen. nov., sp. nov., a new member of the family Hyphomicrobiaceae, isolated from high-arsenic sediment.</title>
        <authorList>
            <person name="Mu Y."/>
            <person name="Zhou L."/>
            <person name="Zeng X.C."/>
            <person name="Liu L."/>
            <person name="Pan Y."/>
            <person name="Chen X."/>
            <person name="Wang J."/>
            <person name="Li S."/>
            <person name="Li W.J."/>
            <person name="Wang Y."/>
        </authorList>
    </citation>
    <scope>NUCLEOTIDE SEQUENCE [LARGE SCALE GENOMIC DNA]</scope>
    <source>
        <strain evidence="3 4">42-50</strain>
    </source>
</reference>
<dbReference type="RefSeq" id="WP_127188188.1">
    <property type="nucleotide sequence ID" value="NZ_RZNJ01000003.1"/>
</dbReference>
<protein>
    <submittedName>
        <fullName evidence="3">Response regulator</fullName>
    </submittedName>
</protein>
<name>A0A433XA10_9HYPH</name>
<keyword evidence="1" id="KW-0597">Phosphoprotein</keyword>
<dbReference type="GO" id="GO:0000160">
    <property type="term" value="P:phosphorelay signal transduction system"/>
    <property type="evidence" value="ECO:0007669"/>
    <property type="project" value="InterPro"/>
</dbReference>
<dbReference type="Gene3D" id="3.40.50.2300">
    <property type="match status" value="1"/>
</dbReference>
<evidence type="ECO:0000313" key="3">
    <source>
        <dbReference type="EMBL" id="RUT30941.1"/>
    </source>
</evidence>
<dbReference type="EMBL" id="RZNJ01000003">
    <property type="protein sequence ID" value="RUT30941.1"/>
    <property type="molecule type" value="Genomic_DNA"/>
</dbReference>
<accession>A0A433XA10</accession>
<dbReference type="SUPFAM" id="SSF52172">
    <property type="entry name" value="CheY-like"/>
    <property type="match status" value="1"/>
</dbReference>
<feature type="domain" description="Response regulatory" evidence="2">
    <location>
        <begin position="4"/>
        <end position="113"/>
    </location>
</feature>
<dbReference type="SMART" id="SM00448">
    <property type="entry name" value="REC"/>
    <property type="match status" value="1"/>
</dbReference>
<keyword evidence="4" id="KW-1185">Reference proteome</keyword>
<dbReference type="NCBIfam" id="NF009972">
    <property type="entry name" value="PRK13435.1-3"/>
    <property type="match status" value="1"/>
</dbReference>
<dbReference type="InterPro" id="IPR011006">
    <property type="entry name" value="CheY-like_superfamily"/>
</dbReference>
<gene>
    <name evidence="3" type="ORF">EMQ25_08660</name>
</gene>
<organism evidence="3 4">
    <name type="scientific">Arsenicitalea aurantiaca</name>
    <dbReference type="NCBI Taxonomy" id="1783274"/>
    <lineage>
        <taxon>Bacteria</taxon>
        <taxon>Pseudomonadati</taxon>
        <taxon>Pseudomonadota</taxon>
        <taxon>Alphaproteobacteria</taxon>
        <taxon>Hyphomicrobiales</taxon>
        <taxon>Devosiaceae</taxon>
        <taxon>Arsenicitalea</taxon>
    </lineage>
</organism>
<dbReference type="Pfam" id="PF00072">
    <property type="entry name" value="Response_reg"/>
    <property type="match status" value="1"/>
</dbReference>
<evidence type="ECO:0000313" key="4">
    <source>
        <dbReference type="Proteomes" id="UP000281547"/>
    </source>
</evidence>
<feature type="modified residue" description="4-aspartylphosphate" evidence="1">
    <location>
        <position position="52"/>
    </location>
</feature>
<dbReference type="PROSITE" id="PS50110">
    <property type="entry name" value="RESPONSE_REGULATORY"/>
    <property type="match status" value="1"/>
</dbReference>
<dbReference type="AlphaFoldDB" id="A0A433XA10"/>
<evidence type="ECO:0000256" key="1">
    <source>
        <dbReference type="PROSITE-ProRule" id="PRU00169"/>
    </source>
</evidence>
<sequence length="143" mass="15229">MSCRVLVVEDEIFVAIEIETVLEEMGHEPIGIAADRKTAFALADAAEVALVDLNLKDGPTGREIGDMLARRGVTVLFMTANPSQLGDGVPGTVGVLPKPASEAELRAAIDYVIAARDRLDAEPPQRMRLFTLPKPDLGGAAYS</sequence>